<feature type="compositionally biased region" description="Low complexity" evidence="1">
    <location>
        <begin position="196"/>
        <end position="211"/>
    </location>
</feature>
<dbReference type="InterPro" id="IPR024344">
    <property type="entry name" value="MDMPI_metal-binding"/>
</dbReference>
<dbReference type="InterPro" id="IPR017517">
    <property type="entry name" value="Maleyloyr_isom"/>
</dbReference>
<dbReference type="Pfam" id="PF11716">
    <property type="entry name" value="MDMPI_N"/>
    <property type="match status" value="1"/>
</dbReference>
<dbReference type="GO" id="GO:0046872">
    <property type="term" value="F:metal ion binding"/>
    <property type="evidence" value="ECO:0007669"/>
    <property type="project" value="InterPro"/>
</dbReference>
<dbReference type="AlphaFoldDB" id="A0A7X0C6J1"/>
<feature type="region of interest" description="Disordered" evidence="1">
    <location>
        <begin position="185"/>
        <end position="255"/>
    </location>
</feature>
<proteinExistence type="predicted"/>
<dbReference type="GO" id="GO:0005886">
    <property type="term" value="C:plasma membrane"/>
    <property type="evidence" value="ECO:0007669"/>
    <property type="project" value="TreeGrafter"/>
</dbReference>
<reference evidence="3 4" key="1">
    <citation type="submission" date="2020-08" db="EMBL/GenBank/DDBJ databases">
        <title>Sequencing the genomes of 1000 actinobacteria strains.</title>
        <authorList>
            <person name="Klenk H.-P."/>
        </authorList>
    </citation>
    <scope>NUCLEOTIDE SEQUENCE [LARGE SCALE GENOMIC DNA]</scope>
    <source>
        <strain evidence="3 4">DSM 45913</strain>
    </source>
</reference>
<feature type="domain" description="Mycothiol-dependent maleylpyruvate isomerase metal-binding" evidence="2">
    <location>
        <begin position="14"/>
        <end position="135"/>
    </location>
</feature>
<dbReference type="RefSeq" id="WP_185087029.1">
    <property type="nucleotide sequence ID" value="NZ_JACHJB010000002.1"/>
</dbReference>
<dbReference type="InterPro" id="IPR034660">
    <property type="entry name" value="DinB/YfiT-like"/>
</dbReference>
<accession>A0A7X0C6J1</accession>
<evidence type="ECO:0000313" key="3">
    <source>
        <dbReference type="EMBL" id="MBB6349464.1"/>
    </source>
</evidence>
<dbReference type="PANTHER" id="PTHR40758:SF1">
    <property type="entry name" value="CONSERVED PROTEIN"/>
    <property type="match status" value="1"/>
</dbReference>
<sequence>MTADSALDRYRDRVRDEADRLVELAAGADPGTPVPSCPGWTMADLITHVGTTHRWVIHILEHRVQERIWSREVPNGLAEGQSGDGAWLADGAGRLLATLRSTDPDLPVWTWGSGRSAAWWARRMAYELLIHRIDAELALGVESDVPWAVALDAIDELLGNLPHARWVTRHLAELDAAGATLHFHATDTHPHDRPAGDGPPTGNGPPTGDRPPALDRPPARDRPPVEGGPAEDEPPADGRSPAGSEPPAEGEWTLTQGPAGALTCERGHAKADVAVRGPARDLLLMLYGRRFAATLTVHGDHAFLDRWLDKAAI</sequence>
<dbReference type="EMBL" id="JACHJB010000002">
    <property type="protein sequence ID" value="MBB6349464.1"/>
    <property type="molecule type" value="Genomic_DNA"/>
</dbReference>
<organism evidence="3 4">
    <name type="scientific">Nonomuraea muscovyensis</name>
    <dbReference type="NCBI Taxonomy" id="1124761"/>
    <lineage>
        <taxon>Bacteria</taxon>
        <taxon>Bacillati</taxon>
        <taxon>Actinomycetota</taxon>
        <taxon>Actinomycetes</taxon>
        <taxon>Streptosporangiales</taxon>
        <taxon>Streptosporangiaceae</taxon>
        <taxon>Nonomuraea</taxon>
    </lineage>
</organism>
<dbReference type="Proteomes" id="UP000583800">
    <property type="component" value="Unassembled WGS sequence"/>
</dbReference>
<name>A0A7X0C6J1_9ACTN</name>
<evidence type="ECO:0000259" key="2">
    <source>
        <dbReference type="Pfam" id="PF11716"/>
    </source>
</evidence>
<gene>
    <name evidence="3" type="ORF">FHU36_006009</name>
</gene>
<feature type="compositionally biased region" description="Basic and acidic residues" evidence="1">
    <location>
        <begin position="185"/>
        <end position="195"/>
    </location>
</feature>
<protein>
    <submittedName>
        <fullName evidence="3">Uncharacterized protein (TIGR03083 family)</fullName>
    </submittedName>
</protein>
<keyword evidence="4" id="KW-1185">Reference proteome</keyword>
<evidence type="ECO:0000313" key="4">
    <source>
        <dbReference type="Proteomes" id="UP000583800"/>
    </source>
</evidence>
<dbReference type="NCBIfam" id="TIGR03083">
    <property type="entry name" value="maleylpyruvate isomerase family mycothiol-dependent enzyme"/>
    <property type="match status" value="1"/>
</dbReference>
<dbReference type="PANTHER" id="PTHR40758">
    <property type="entry name" value="CONSERVED PROTEIN"/>
    <property type="match status" value="1"/>
</dbReference>
<comment type="caution">
    <text evidence="3">The sequence shown here is derived from an EMBL/GenBank/DDBJ whole genome shotgun (WGS) entry which is preliminary data.</text>
</comment>
<dbReference type="SUPFAM" id="SSF109854">
    <property type="entry name" value="DinB/YfiT-like putative metalloenzymes"/>
    <property type="match status" value="1"/>
</dbReference>
<evidence type="ECO:0000256" key="1">
    <source>
        <dbReference type="SAM" id="MobiDB-lite"/>
    </source>
</evidence>